<accession>A0A848H0M6</accession>
<dbReference type="EMBL" id="JABBFX010000001">
    <property type="protein sequence ID" value="NML44124.1"/>
    <property type="molecule type" value="Genomic_DNA"/>
</dbReference>
<keyword evidence="1" id="KW-0732">Signal</keyword>
<evidence type="ECO:0000313" key="3">
    <source>
        <dbReference type="Proteomes" id="UP000541185"/>
    </source>
</evidence>
<comment type="caution">
    <text evidence="2">The sequence shown here is derived from an EMBL/GenBank/DDBJ whole genome shotgun (WGS) entry which is preliminary data.</text>
</comment>
<dbReference type="AlphaFoldDB" id="A0A848H0M6"/>
<evidence type="ECO:0000256" key="1">
    <source>
        <dbReference type="SAM" id="SignalP"/>
    </source>
</evidence>
<organism evidence="2 3">
    <name type="scientific">Ramlibacter agri</name>
    <dbReference type="NCBI Taxonomy" id="2728837"/>
    <lineage>
        <taxon>Bacteria</taxon>
        <taxon>Pseudomonadati</taxon>
        <taxon>Pseudomonadota</taxon>
        <taxon>Betaproteobacteria</taxon>
        <taxon>Burkholderiales</taxon>
        <taxon>Comamonadaceae</taxon>
        <taxon>Ramlibacter</taxon>
    </lineage>
</organism>
<feature type="chain" id="PRO_5032880353" description="TolC family protein" evidence="1">
    <location>
        <begin position="19"/>
        <end position="319"/>
    </location>
</feature>
<feature type="signal peptide" evidence="1">
    <location>
        <begin position="1"/>
        <end position="18"/>
    </location>
</feature>
<keyword evidence="3" id="KW-1185">Reference proteome</keyword>
<protein>
    <recommendedName>
        <fullName evidence="4">TolC family protein</fullName>
    </recommendedName>
</protein>
<dbReference type="Proteomes" id="UP000541185">
    <property type="component" value="Unassembled WGS sequence"/>
</dbReference>
<dbReference type="Gene3D" id="1.20.1600.10">
    <property type="entry name" value="Outer membrane efflux proteins (OEP)"/>
    <property type="match status" value="1"/>
</dbReference>
<dbReference type="RefSeq" id="WP_169418282.1">
    <property type="nucleotide sequence ID" value="NZ_JABBFX010000001.1"/>
</dbReference>
<reference evidence="2 3" key="1">
    <citation type="submission" date="2020-04" db="EMBL/GenBank/DDBJ databases">
        <title>Ramlibacter sp. G-1-2-2 isolated from soil.</title>
        <authorList>
            <person name="Dahal R.H."/>
        </authorList>
    </citation>
    <scope>NUCLEOTIDE SEQUENCE [LARGE SCALE GENOMIC DNA]</scope>
    <source>
        <strain evidence="2 3">G-1-2-2</strain>
    </source>
</reference>
<name>A0A848H0M6_9BURK</name>
<proteinExistence type="predicted"/>
<evidence type="ECO:0000313" key="2">
    <source>
        <dbReference type="EMBL" id="NML44124.1"/>
    </source>
</evidence>
<evidence type="ECO:0008006" key="4">
    <source>
        <dbReference type="Google" id="ProtNLM"/>
    </source>
</evidence>
<gene>
    <name evidence="2" type="ORF">HHL11_10215</name>
</gene>
<sequence>MRSFLASVLLAAAGAAHAAPWWSAFHDATLNLVLATADEAPPAQRLHLQAQLAADYVQLRAATGRLVTARMLADTLQREQQLVDAGSEDARRVAPLLQEALSRVQRFEQLRTEALAALAAHAAPHRTSEEWAALLEPVLVDPRPTLPDFELPRQVSGLVLRRRADVAGAETELARDGRSSGAEQLRLARYLQALATPITADADALPLPGLPQDPEDVLGRARSDVARRLAILTATERAAREQLALLQKLQPAYAQLEQSFRQGGVTAQETLQAFSGLLVEEDRMAAANGQLALAWIAWQAGIGGAGEASTSELLGAGSP</sequence>